<name>A0A8J3SWR0_9ACTN</name>
<dbReference type="InterPro" id="IPR043129">
    <property type="entry name" value="ATPase_NBD"/>
</dbReference>
<comment type="caution">
    <text evidence="2">The sequence shown here is derived from an EMBL/GenBank/DDBJ whole genome shotgun (WGS) entry which is preliminary data.</text>
</comment>
<dbReference type="PANTHER" id="PTHR18964:SF149">
    <property type="entry name" value="BIFUNCTIONAL UDP-N-ACETYLGLUCOSAMINE 2-EPIMERASE_N-ACETYLMANNOSAMINE KINASE"/>
    <property type="match status" value="1"/>
</dbReference>
<reference evidence="2" key="1">
    <citation type="submission" date="2021-01" db="EMBL/GenBank/DDBJ databases">
        <title>Whole genome shotgun sequence of Planobispora takensis NBRC 109077.</title>
        <authorList>
            <person name="Komaki H."/>
            <person name="Tamura T."/>
        </authorList>
    </citation>
    <scope>NUCLEOTIDE SEQUENCE</scope>
    <source>
        <strain evidence="2">NBRC 109077</strain>
    </source>
</reference>
<protein>
    <submittedName>
        <fullName evidence="2">Sugar kinase</fullName>
    </submittedName>
</protein>
<keyword evidence="2" id="KW-0808">Transferase</keyword>
<sequence>MSDYVVAVDVGGTSMKGGVVTRSGEVAATDRRPTGREGGPGTVVATIRSFVGDLAARGSALFGAGPAAVGIAVPGLVDDATATALYAANLGWRDVPATDFVPLDVPALLGHDVRTGGLGESVLGAGRELSDFLFLPIGTGIAGAMIIAGEPYAGISGWSGEIGHIPVFPDGETCACGQTGCLETYASASAVGRRYSARADRPATAKEVAALTVAGDPVATAVWDEAIEALSLALATYTLLLDPSAIVLGGGLAEAGPLLSDPLSERLAKRLAFRSAPPLRRAVLGVDAGMLGASLLGWRAAGVRDAGASWTLDVPTTPMVS</sequence>
<gene>
    <name evidence="2" type="ORF">Pta02_25600</name>
</gene>
<dbReference type="AlphaFoldDB" id="A0A8J3SWR0"/>
<dbReference type="PANTHER" id="PTHR18964">
    <property type="entry name" value="ROK (REPRESSOR, ORF, KINASE) FAMILY"/>
    <property type="match status" value="1"/>
</dbReference>
<evidence type="ECO:0000256" key="1">
    <source>
        <dbReference type="ARBA" id="ARBA00006479"/>
    </source>
</evidence>
<organism evidence="2 3">
    <name type="scientific">Planobispora takensis</name>
    <dbReference type="NCBI Taxonomy" id="1367882"/>
    <lineage>
        <taxon>Bacteria</taxon>
        <taxon>Bacillati</taxon>
        <taxon>Actinomycetota</taxon>
        <taxon>Actinomycetes</taxon>
        <taxon>Streptosporangiales</taxon>
        <taxon>Streptosporangiaceae</taxon>
        <taxon>Planobispora</taxon>
    </lineage>
</organism>
<dbReference type="GO" id="GO:0016301">
    <property type="term" value="F:kinase activity"/>
    <property type="evidence" value="ECO:0007669"/>
    <property type="project" value="UniProtKB-KW"/>
</dbReference>
<proteinExistence type="inferred from homology"/>
<dbReference type="Gene3D" id="3.30.420.40">
    <property type="match status" value="2"/>
</dbReference>
<comment type="similarity">
    <text evidence="1">Belongs to the ROK (NagC/XylR) family.</text>
</comment>
<dbReference type="RefSeq" id="WP_203874952.1">
    <property type="nucleotide sequence ID" value="NZ_BOOK01000016.1"/>
</dbReference>
<dbReference type="Pfam" id="PF00480">
    <property type="entry name" value="ROK"/>
    <property type="match status" value="1"/>
</dbReference>
<dbReference type="SUPFAM" id="SSF53067">
    <property type="entry name" value="Actin-like ATPase domain"/>
    <property type="match status" value="1"/>
</dbReference>
<evidence type="ECO:0000313" key="3">
    <source>
        <dbReference type="Proteomes" id="UP000634476"/>
    </source>
</evidence>
<accession>A0A8J3SWR0</accession>
<evidence type="ECO:0000313" key="2">
    <source>
        <dbReference type="EMBL" id="GII00552.1"/>
    </source>
</evidence>
<keyword evidence="3" id="KW-1185">Reference proteome</keyword>
<dbReference type="InterPro" id="IPR000600">
    <property type="entry name" value="ROK"/>
</dbReference>
<dbReference type="EMBL" id="BOOK01000016">
    <property type="protein sequence ID" value="GII00552.1"/>
    <property type="molecule type" value="Genomic_DNA"/>
</dbReference>
<dbReference type="Proteomes" id="UP000634476">
    <property type="component" value="Unassembled WGS sequence"/>
</dbReference>
<keyword evidence="2" id="KW-0418">Kinase</keyword>